<organismHost>
    <name type="scientific">Acanthamoeba polyphaga</name>
    <name type="common">Amoeba</name>
    <dbReference type="NCBI Taxonomy" id="5757"/>
</organismHost>
<sequence>MSSNWDIEMQNQTTLGESDRCDHPNNEPIIYRSSKFDVYDGVIHRIPAETPSIIQSSKFDVYHRKMHRIANETPSIIQSSTSNVWYTNNGGAIAIDISSIRSKN</sequence>
<protein>
    <submittedName>
        <fullName evidence="2">Uncharacterized protein</fullName>
    </submittedName>
</protein>
<name>A0A2L2DKG3_MIMIV</name>
<evidence type="ECO:0000313" key="2">
    <source>
        <dbReference type="EMBL" id="AVG46672.1"/>
    </source>
</evidence>
<feature type="compositionally biased region" description="Polar residues" evidence="1">
    <location>
        <begin position="1"/>
        <end position="16"/>
    </location>
</feature>
<evidence type="ECO:0000256" key="1">
    <source>
        <dbReference type="SAM" id="MobiDB-lite"/>
    </source>
</evidence>
<dbReference type="EMBL" id="MG602507">
    <property type="protein sequence ID" value="AVG46672.1"/>
    <property type="molecule type" value="Genomic_DNA"/>
</dbReference>
<accession>A0A2L2DKG3</accession>
<organism evidence="2">
    <name type="scientific">Acanthamoeba polyphaga mimivirus</name>
    <name type="common">APMV</name>
    <dbReference type="NCBI Taxonomy" id="212035"/>
    <lineage>
        <taxon>Viruses</taxon>
        <taxon>Varidnaviria</taxon>
        <taxon>Bamfordvirae</taxon>
        <taxon>Nucleocytoviricota</taxon>
        <taxon>Megaviricetes</taxon>
        <taxon>Imitervirales</taxon>
        <taxon>Mimiviridae</taxon>
        <taxon>Megamimivirinae</taxon>
        <taxon>Mimivirus</taxon>
        <taxon>Mimivirus bradfordmassiliense</taxon>
    </lineage>
</organism>
<reference evidence="2" key="1">
    <citation type="journal article" date="2017" name="Front. Microbiol.">
        <title>Genome Characterization of the First Mimiviruses of Lineage C Isolated in Brazil.</title>
        <authorList>
            <person name="Assis F.L."/>
            <person name="Franco-Luiz A.P.M."/>
            <person name="Dos Santos R.N."/>
            <person name="Campos F.S."/>
            <person name="Dornas F.P."/>
            <person name="Borato P.V.M."/>
            <person name="Franco A.C."/>
            <person name="Abrahao J.S."/>
            <person name="Colson P."/>
            <person name="Scola B."/>
        </authorList>
    </citation>
    <scope>NUCLEOTIDE SEQUENCE [LARGE SCALE GENOMIC DNA]</scope>
</reference>
<feature type="region of interest" description="Disordered" evidence="1">
    <location>
        <begin position="1"/>
        <end position="26"/>
    </location>
</feature>
<dbReference type="Proteomes" id="UP000280369">
    <property type="component" value="Segment"/>
</dbReference>
<proteinExistence type="predicted"/>